<evidence type="ECO:0000313" key="2">
    <source>
        <dbReference type="EMBL" id="MFC6013235.1"/>
    </source>
</evidence>
<feature type="non-terminal residue" evidence="2">
    <location>
        <position position="85"/>
    </location>
</feature>
<evidence type="ECO:0000313" key="3">
    <source>
        <dbReference type="Proteomes" id="UP001596223"/>
    </source>
</evidence>
<feature type="region of interest" description="Disordered" evidence="1">
    <location>
        <begin position="25"/>
        <end position="85"/>
    </location>
</feature>
<reference evidence="3" key="1">
    <citation type="journal article" date="2019" name="Int. J. Syst. Evol. Microbiol.">
        <title>The Global Catalogue of Microorganisms (GCM) 10K type strain sequencing project: providing services to taxonomists for standard genome sequencing and annotation.</title>
        <authorList>
            <consortium name="The Broad Institute Genomics Platform"/>
            <consortium name="The Broad Institute Genome Sequencing Center for Infectious Disease"/>
            <person name="Wu L."/>
            <person name="Ma J."/>
        </authorList>
    </citation>
    <scope>NUCLEOTIDE SEQUENCE [LARGE SCALE GENOMIC DNA]</scope>
    <source>
        <strain evidence="3">CCUG 36956</strain>
    </source>
</reference>
<dbReference type="EMBL" id="JBHSQN010000013">
    <property type="protein sequence ID" value="MFC6013235.1"/>
    <property type="molecule type" value="Genomic_DNA"/>
</dbReference>
<keyword evidence="3" id="KW-1185">Reference proteome</keyword>
<organism evidence="2 3">
    <name type="scientific">Nocardia lasii</name>
    <dbReference type="NCBI Taxonomy" id="1616107"/>
    <lineage>
        <taxon>Bacteria</taxon>
        <taxon>Bacillati</taxon>
        <taxon>Actinomycetota</taxon>
        <taxon>Actinomycetes</taxon>
        <taxon>Mycobacteriales</taxon>
        <taxon>Nocardiaceae</taxon>
        <taxon>Nocardia</taxon>
    </lineage>
</organism>
<name>A0ABW1JVJ5_9NOCA</name>
<evidence type="ECO:0000256" key="1">
    <source>
        <dbReference type="SAM" id="MobiDB-lite"/>
    </source>
</evidence>
<gene>
    <name evidence="2" type="ORF">ACFP3H_19440</name>
</gene>
<accession>A0ABW1JVJ5</accession>
<proteinExistence type="predicted"/>
<comment type="caution">
    <text evidence="2">The sequence shown here is derived from an EMBL/GenBank/DDBJ whole genome shotgun (WGS) entry which is preliminary data.</text>
</comment>
<sequence length="85" mass="9275">MSNEEPVRSVPDELFKQVTAKAGRQLPDALFGSPPARPARPEREEPIRSVPDELFKQVTARSTRSLPDALFGPVPTPVTATPEPV</sequence>
<protein>
    <submittedName>
        <fullName evidence="2">Uncharacterized protein</fullName>
    </submittedName>
</protein>
<feature type="compositionally biased region" description="Basic and acidic residues" evidence="1">
    <location>
        <begin position="39"/>
        <end position="55"/>
    </location>
</feature>
<dbReference type="Proteomes" id="UP001596223">
    <property type="component" value="Unassembled WGS sequence"/>
</dbReference>